<keyword evidence="3" id="KW-1185">Reference proteome</keyword>
<reference evidence="3" key="1">
    <citation type="submission" date="2023-07" db="EMBL/GenBank/DDBJ databases">
        <title>30 novel species of actinomycetes from the DSMZ collection.</title>
        <authorList>
            <person name="Nouioui I."/>
        </authorList>
    </citation>
    <scope>NUCLEOTIDE SEQUENCE [LARGE SCALE GENOMIC DNA]</scope>
    <source>
        <strain evidence="3">DSM 44399</strain>
    </source>
</reference>
<evidence type="ECO:0000256" key="1">
    <source>
        <dbReference type="SAM" id="Phobius"/>
    </source>
</evidence>
<organism evidence="2 3">
    <name type="scientific">Jatrophihabitans lederbergiae</name>
    <dbReference type="NCBI Taxonomy" id="3075547"/>
    <lineage>
        <taxon>Bacteria</taxon>
        <taxon>Bacillati</taxon>
        <taxon>Actinomycetota</taxon>
        <taxon>Actinomycetes</taxon>
        <taxon>Jatrophihabitantales</taxon>
        <taxon>Jatrophihabitantaceae</taxon>
        <taxon>Jatrophihabitans</taxon>
    </lineage>
</organism>
<sequence>MTSDAREGDPSSLQQLTFIRDEIRFEIGLLHDRVNALLAAEAFLTIAYTAAMSNGTSWGATFSRIAAPILSVLGLSLALLAWPGVNATVKIVLEWTSRERRLFDDNPSLFGSVLGGLIASSGNQHHLESVQQRSMLFFRAVPILFVAVWAAFTVVTVAVRR</sequence>
<comment type="caution">
    <text evidence="2">The sequence shown here is derived from an EMBL/GenBank/DDBJ whole genome shotgun (WGS) entry which is preliminary data.</text>
</comment>
<name>A0ABU2JH24_9ACTN</name>
<keyword evidence="1" id="KW-0472">Membrane</keyword>
<evidence type="ECO:0000313" key="3">
    <source>
        <dbReference type="Proteomes" id="UP001183176"/>
    </source>
</evidence>
<dbReference type="EMBL" id="JAVREH010000067">
    <property type="protein sequence ID" value="MDT0264066.1"/>
    <property type="molecule type" value="Genomic_DNA"/>
</dbReference>
<evidence type="ECO:0000313" key="2">
    <source>
        <dbReference type="EMBL" id="MDT0264066.1"/>
    </source>
</evidence>
<feature type="transmembrane region" description="Helical" evidence="1">
    <location>
        <begin position="65"/>
        <end position="85"/>
    </location>
</feature>
<dbReference type="RefSeq" id="WP_311425209.1">
    <property type="nucleotide sequence ID" value="NZ_JAVREH010000067.1"/>
</dbReference>
<accession>A0ABU2JH24</accession>
<proteinExistence type="predicted"/>
<keyword evidence="1" id="KW-0812">Transmembrane</keyword>
<feature type="transmembrane region" description="Helical" evidence="1">
    <location>
        <begin position="136"/>
        <end position="159"/>
    </location>
</feature>
<keyword evidence="1" id="KW-1133">Transmembrane helix</keyword>
<protein>
    <submittedName>
        <fullName evidence="2">Uncharacterized protein</fullName>
    </submittedName>
</protein>
<gene>
    <name evidence="2" type="ORF">RM423_22085</name>
</gene>
<dbReference type="Proteomes" id="UP001183176">
    <property type="component" value="Unassembled WGS sequence"/>
</dbReference>